<sequence length="80" mass="9151">MILTTSTFTGIIPHVPPPTPQPPTFTLPDPISYEFQVVEYMQDEKITKVALQVKQNTHDQYGNIKIHGVWHDVPRVQVKL</sequence>
<protein>
    <submittedName>
        <fullName evidence="2">Uncharacterized protein</fullName>
    </submittedName>
</protein>
<feature type="region of interest" description="Disordered" evidence="1">
    <location>
        <begin position="1"/>
        <end position="21"/>
    </location>
</feature>
<gene>
    <name evidence="2" type="ORF">UFOVP240_13</name>
</gene>
<dbReference type="EMBL" id="LR798293">
    <property type="protein sequence ID" value="CAB5220623.1"/>
    <property type="molecule type" value="Genomic_DNA"/>
</dbReference>
<evidence type="ECO:0000313" key="2">
    <source>
        <dbReference type="EMBL" id="CAB5220623.1"/>
    </source>
</evidence>
<accession>A0A6J7X055</accession>
<organism evidence="2">
    <name type="scientific">uncultured Caudovirales phage</name>
    <dbReference type="NCBI Taxonomy" id="2100421"/>
    <lineage>
        <taxon>Viruses</taxon>
        <taxon>Duplodnaviria</taxon>
        <taxon>Heunggongvirae</taxon>
        <taxon>Uroviricota</taxon>
        <taxon>Caudoviricetes</taxon>
        <taxon>Peduoviridae</taxon>
        <taxon>Maltschvirus</taxon>
        <taxon>Maltschvirus maltsch</taxon>
    </lineage>
</organism>
<name>A0A6J7X055_9CAUD</name>
<proteinExistence type="predicted"/>
<evidence type="ECO:0000256" key="1">
    <source>
        <dbReference type="SAM" id="MobiDB-lite"/>
    </source>
</evidence>
<reference evidence="2" key="1">
    <citation type="submission" date="2020-05" db="EMBL/GenBank/DDBJ databases">
        <authorList>
            <person name="Chiriac C."/>
            <person name="Salcher M."/>
            <person name="Ghai R."/>
            <person name="Kavagutti S V."/>
        </authorList>
    </citation>
    <scope>NUCLEOTIDE SEQUENCE</scope>
</reference>